<proteinExistence type="predicted"/>
<organism evidence="2 3">
    <name type="scientific">Triparma verrucosa</name>
    <dbReference type="NCBI Taxonomy" id="1606542"/>
    <lineage>
        <taxon>Eukaryota</taxon>
        <taxon>Sar</taxon>
        <taxon>Stramenopiles</taxon>
        <taxon>Ochrophyta</taxon>
        <taxon>Bolidophyceae</taxon>
        <taxon>Parmales</taxon>
        <taxon>Triparmaceae</taxon>
        <taxon>Triparma</taxon>
    </lineage>
</organism>
<protein>
    <submittedName>
        <fullName evidence="2">Uncharacterized protein</fullName>
    </submittedName>
</protein>
<comment type="caution">
    <text evidence="2">The sequence shown here is derived from an EMBL/GenBank/DDBJ whole genome shotgun (WGS) entry which is preliminary data.</text>
</comment>
<keyword evidence="3" id="KW-1185">Reference proteome</keyword>
<dbReference type="EMBL" id="BRXX01000156">
    <property type="protein sequence ID" value="GMH94546.1"/>
    <property type="molecule type" value="Genomic_DNA"/>
</dbReference>
<sequence>MPPKSSSSVTPTLTVGTIASSALTKKLQSAPSAKVLLSSLPKDASLSNLLKNKYDLPDTSSMLEFISLLGCKTVKVHDLTSETLKKHLTSSIEQSTNKTTLTFLLQKSFPYRNMSPGLLRIFLAVLNRLYDLDAVPKPIYSALVKDKTILPRLDRHIRLELLLRFPAYAEETLKPLKEIAKPSVLYTRLNEIFSAGSDKSLSRSTYLILNSLTDGTWKPICSRSLIRKIINTVPNPHSSPTWTGTLIPSPSVNSLFKSLRDYDGKGSPSDAWSIINPTTGLTSPTFTPIPPSSFRSILSSMKSLDKLLTFQNDPSRIVSDYKNIIKDVKWYGNVRTTNLNDFESDMLLVYDNCIKYNVSGPYADFASSQKKIFTSKLNKLKSEMKVVHESEDVVAEKNYLIKCARHYLDNFSVQYALLAWSKIESLLSSASSPSPPSPSSFLSSFTESHLLNFIHSPPPSPPSHPFTSEITKIILHGLLQKSLQTGPLKTLNLTTPGPLNLLTSSLSTSPPLLEIWLTLLLHDSTRSPLSLKIWQPHLTSLLSSVPIEWSTFSERLLLNSEGTRHGLITGLTVKSSSSRQILDSIYHRSREVSWMILAKRCKRGKEVLTQKEKLDEVKRLCEGGEFSMKEKEYIQFIGGKVGGKGREWIKRECGGIVEGII</sequence>
<dbReference type="Proteomes" id="UP001165160">
    <property type="component" value="Unassembled WGS sequence"/>
</dbReference>
<evidence type="ECO:0000313" key="2">
    <source>
        <dbReference type="EMBL" id="GMH94546.1"/>
    </source>
</evidence>
<name>A0A9W7BUA0_9STRA</name>
<evidence type="ECO:0000313" key="3">
    <source>
        <dbReference type="Proteomes" id="UP001165160"/>
    </source>
</evidence>
<dbReference type="Gene3D" id="1.20.920.10">
    <property type="entry name" value="Bromodomain-like"/>
    <property type="match status" value="1"/>
</dbReference>
<keyword evidence="1" id="KW-0103">Bromodomain</keyword>
<dbReference type="SUPFAM" id="SSF47370">
    <property type="entry name" value="Bromodomain"/>
    <property type="match status" value="1"/>
</dbReference>
<reference evidence="3" key="1">
    <citation type="journal article" date="2023" name="Commun. Biol.">
        <title>Genome analysis of Parmales, the sister group of diatoms, reveals the evolutionary specialization of diatoms from phago-mixotrophs to photoautotrophs.</title>
        <authorList>
            <person name="Ban H."/>
            <person name="Sato S."/>
            <person name="Yoshikawa S."/>
            <person name="Yamada K."/>
            <person name="Nakamura Y."/>
            <person name="Ichinomiya M."/>
            <person name="Sato N."/>
            <person name="Blanc-Mathieu R."/>
            <person name="Endo H."/>
            <person name="Kuwata A."/>
            <person name="Ogata H."/>
        </authorList>
    </citation>
    <scope>NUCLEOTIDE SEQUENCE [LARGE SCALE GENOMIC DNA]</scope>
    <source>
        <strain evidence="3">NIES 3699</strain>
    </source>
</reference>
<evidence type="ECO:0000256" key="1">
    <source>
        <dbReference type="ARBA" id="ARBA00023117"/>
    </source>
</evidence>
<dbReference type="AlphaFoldDB" id="A0A9W7BUA0"/>
<gene>
    <name evidence="2" type="ORF">TrVE_jg721</name>
</gene>
<accession>A0A9W7BUA0</accession>
<dbReference type="InterPro" id="IPR036427">
    <property type="entry name" value="Bromodomain-like_sf"/>
</dbReference>